<reference evidence="7 8" key="1">
    <citation type="submission" date="2023-12" db="EMBL/GenBank/DDBJ databases">
        <title>Description of an unclassified Opitutus bacterium of Verrucomicrobiota.</title>
        <authorList>
            <person name="Zhang D.-F."/>
        </authorList>
    </citation>
    <scope>NUCLEOTIDE SEQUENCE [LARGE SCALE GENOMIC DNA]</scope>
    <source>
        <strain evidence="7 8">WL0086</strain>
    </source>
</reference>
<dbReference type="Pfam" id="PF01694">
    <property type="entry name" value="Rhomboid"/>
    <property type="match status" value="1"/>
</dbReference>
<keyword evidence="4 5" id="KW-0472">Membrane</keyword>
<accession>A0ABZ1C6G7</accession>
<evidence type="ECO:0000256" key="4">
    <source>
        <dbReference type="ARBA" id="ARBA00023136"/>
    </source>
</evidence>
<dbReference type="NCBIfam" id="TIGR03902">
    <property type="entry name" value="rhom_GG_sort"/>
    <property type="match status" value="1"/>
</dbReference>
<comment type="subcellular location">
    <subcellularLocation>
        <location evidence="1">Membrane</location>
        <topology evidence="1">Multi-pass membrane protein</topology>
    </subcellularLocation>
</comment>
<dbReference type="InterPro" id="IPR035952">
    <property type="entry name" value="Rhomboid-like_sf"/>
</dbReference>
<dbReference type="GO" id="GO:0016787">
    <property type="term" value="F:hydrolase activity"/>
    <property type="evidence" value="ECO:0007669"/>
    <property type="project" value="UniProtKB-KW"/>
</dbReference>
<proteinExistence type="predicted"/>
<evidence type="ECO:0000256" key="3">
    <source>
        <dbReference type="ARBA" id="ARBA00022989"/>
    </source>
</evidence>
<keyword evidence="3 5" id="KW-1133">Transmembrane helix</keyword>
<feature type="transmembrane region" description="Helical" evidence="5">
    <location>
        <begin position="78"/>
        <end position="97"/>
    </location>
</feature>
<dbReference type="Gene3D" id="1.20.1540.10">
    <property type="entry name" value="Rhomboid-like"/>
    <property type="match status" value="1"/>
</dbReference>
<evidence type="ECO:0000259" key="6">
    <source>
        <dbReference type="Pfam" id="PF01694"/>
    </source>
</evidence>
<evidence type="ECO:0000313" key="7">
    <source>
        <dbReference type="EMBL" id="WRQ87314.1"/>
    </source>
</evidence>
<dbReference type="InterPro" id="IPR022764">
    <property type="entry name" value="Peptidase_S54_rhomboid_dom"/>
</dbReference>
<protein>
    <submittedName>
        <fullName evidence="7">Rhombosortase</fullName>
        <ecNumber evidence="7">3.4.21.-</ecNumber>
    </submittedName>
</protein>
<dbReference type="EC" id="3.4.21.-" evidence="7"/>
<evidence type="ECO:0000256" key="5">
    <source>
        <dbReference type="SAM" id="Phobius"/>
    </source>
</evidence>
<feature type="domain" description="Peptidase S54 rhomboid" evidence="6">
    <location>
        <begin position="40"/>
        <end position="185"/>
    </location>
</feature>
<keyword evidence="7" id="KW-0378">Hydrolase</keyword>
<keyword evidence="8" id="KW-1185">Reference proteome</keyword>
<feature type="transmembrane region" description="Helical" evidence="5">
    <location>
        <begin position="133"/>
        <end position="151"/>
    </location>
</feature>
<gene>
    <name evidence="7" type="primary">rrtA</name>
    <name evidence="7" type="ORF">K1X11_021075</name>
</gene>
<sequence>MKRFPFLTCGLAALAVAIALIPGATELFQFDRSAALGSVQWSRLFTAHLTHFEADHLRWDVLALLLLGTLAERTDRRATALTLLLAAPAIGLGVLLFQPHFDTYRGLSGLDSALYGLITARLLVDGWRERHDFTISIAALALIGFVLKTGFELLTAETVFSDSLTFAPVPLAHLIGLGVGCAVAFGSQAPNLDNPLNRHASFAH</sequence>
<dbReference type="Proteomes" id="UP000738431">
    <property type="component" value="Chromosome"/>
</dbReference>
<evidence type="ECO:0000256" key="1">
    <source>
        <dbReference type="ARBA" id="ARBA00004141"/>
    </source>
</evidence>
<name>A0ABZ1C6G7_9BACT</name>
<dbReference type="EMBL" id="CP139781">
    <property type="protein sequence ID" value="WRQ87314.1"/>
    <property type="molecule type" value="Genomic_DNA"/>
</dbReference>
<feature type="transmembrane region" description="Helical" evidence="5">
    <location>
        <begin position="171"/>
        <end position="189"/>
    </location>
</feature>
<organism evidence="7 8">
    <name type="scientific">Actomonas aquatica</name>
    <dbReference type="NCBI Taxonomy" id="2866162"/>
    <lineage>
        <taxon>Bacteria</taxon>
        <taxon>Pseudomonadati</taxon>
        <taxon>Verrucomicrobiota</taxon>
        <taxon>Opitutia</taxon>
        <taxon>Opitutales</taxon>
        <taxon>Opitutaceae</taxon>
        <taxon>Actomonas</taxon>
    </lineage>
</organism>
<evidence type="ECO:0000256" key="2">
    <source>
        <dbReference type="ARBA" id="ARBA00022692"/>
    </source>
</evidence>
<keyword evidence="2 5" id="KW-0812">Transmembrane</keyword>
<dbReference type="InterPro" id="IPR023826">
    <property type="entry name" value="Rhom-like_SP_proteobac"/>
</dbReference>
<dbReference type="SUPFAM" id="SSF144091">
    <property type="entry name" value="Rhomboid-like"/>
    <property type="match status" value="1"/>
</dbReference>
<evidence type="ECO:0000313" key="8">
    <source>
        <dbReference type="Proteomes" id="UP000738431"/>
    </source>
</evidence>
<dbReference type="RefSeq" id="WP_221029273.1">
    <property type="nucleotide sequence ID" value="NZ_CP139781.1"/>
</dbReference>